<name>A0A9E7L0M9_9LILI</name>
<dbReference type="EMBL" id="CP097510">
    <property type="protein sequence ID" value="URE39472.1"/>
    <property type="molecule type" value="Genomic_DNA"/>
</dbReference>
<dbReference type="AlphaFoldDB" id="A0A9E7L0M9"/>
<keyword evidence="11" id="KW-1185">Reference proteome</keyword>
<evidence type="ECO:0000256" key="7">
    <source>
        <dbReference type="ARBA" id="ARBA00023128"/>
    </source>
</evidence>
<keyword evidence="7 9" id="KW-0496">Mitochondrion</keyword>
<keyword evidence="5 9" id="KW-0999">Mitochondrion inner membrane</keyword>
<accession>A0A9E7L0M9</accession>
<dbReference type="OrthoDB" id="869189at2759"/>
<dbReference type="InterPro" id="IPR005336">
    <property type="entry name" value="MPC"/>
</dbReference>
<dbReference type="Pfam" id="PF03650">
    <property type="entry name" value="MPC"/>
    <property type="match status" value="1"/>
</dbReference>
<keyword evidence="6" id="KW-1133">Transmembrane helix</keyword>
<evidence type="ECO:0000313" key="11">
    <source>
        <dbReference type="Proteomes" id="UP001055439"/>
    </source>
</evidence>
<evidence type="ECO:0000313" key="10">
    <source>
        <dbReference type="EMBL" id="URE39472.1"/>
    </source>
</evidence>
<comment type="function">
    <text evidence="9">Mediates the uptake of pyruvate into mitochondria.</text>
</comment>
<keyword evidence="3 9" id="KW-0813">Transport</keyword>
<evidence type="ECO:0000256" key="6">
    <source>
        <dbReference type="ARBA" id="ARBA00022989"/>
    </source>
</evidence>
<dbReference type="PANTHER" id="PTHR14154">
    <property type="entry name" value="UPF0041 BRAIN PROTEIN 44-RELATED"/>
    <property type="match status" value="1"/>
</dbReference>
<organism evidence="10 11">
    <name type="scientific">Musa troglodytarum</name>
    <name type="common">fe'i banana</name>
    <dbReference type="NCBI Taxonomy" id="320322"/>
    <lineage>
        <taxon>Eukaryota</taxon>
        <taxon>Viridiplantae</taxon>
        <taxon>Streptophyta</taxon>
        <taxon>Embryophyta</taxon>
        <taxon>Tracheophyta</taxon>
        <taxon>Spermatophyta</taxon>
        <taxon>Magnoliopsida</taxon>
        <taxon>Liliopsida</taxon>
        <taxon>Zingiberales</taxon>
        <taxon>Musaceae</taxon>
        <taxon>Musa</taxon>
    </lineage>
</organism>
<evidence type="ECO:0000256" key="2">
    <source>
        <dbReference type="ARBA" id="ARBA00006416"/>
    </source>
</evidence>
<evidence type="ECO:0000256" key="9">
    <source>
        <dbReference type="RuleBase" id="RU363100"/>
    </source>
</evidence>
<evidence type="ECO:0000256" key="5">
    <source>
        <dbReference type="ARBA" id="ARBA00022792"/>
    </source>
</evidence>
<gene>
    <name evidence="10" type="ORF">MUK42_17151</name>
</gene>
<comment type="similarity">
    <text evidence="2 9">Belongs to the mitochondrial pyruvate carrier (MPC) (TC 2.A.105) family.</text>
</comment>
<evidence type="ECO:0000256" key="4">
    <source>
        <dbReference type="ARBA" id="ARBA00022692"/>
    </source>
</evidence>
<reference evidence="10" key="1">
    <citation type="submission" date="2022-05" db="EMBL/GenBank/DDBJ databases">
        <title>The Musa troglodytarum L. genome provides insights into the mechanism of non-climacteric behaviour and enrichment of carotenoids.</title>
        <authorList>
            <person name="Wang J."/>
        </authorList>
    </citation>
    <scope>NUCLEOTIDE SEQUENCE</scope>
    <source>
        <tissue evidence="10">Leaf</tissue>
    </source>
</reference>
<comment type="subcellular location">
    <subcellularLocation>
        <location evidence="1 9">Mitochondrion inner membrane</location>
        <topology evidence="1 9">Multi-pass membrane protein</topology>
    </subcellularLocation>
</comment>
<protein>
    <recommendedName>
        <fullName evidence="9">Mitochondrial pyruvate carrier</fullName>
    </recommendedName>
</protein>
<evidence type="ECO:0000256" key="8">
    <source>
        <dbReference type="ARBA" id="ARBA00023136"/>
    </source>
</evidence>
<proteinExistence type="inferred from homology"/>
<evidence type="ECO:0000256" key="3">
    <source>
        <dbReference type="ARBA" id="ARBA00022448"/>
    </source>
</evidence>
<evidence type="ECO:0000256" key="1">
    <source>
        <dbReference type="ARBA" id="ARBA00004448"/>
    </source>
</evidence>
<dbReference type="Proteomes" id="UP001055439">
    <property type="component" value="Chromosome 8"/>
</dbReference>
<dbReference type="GO" id="GO:0006850">
    <property type="term" value="P:pyruvate import into mitochondria"/>
    <property type="evidence" value="ECO:0007669"/>
    <property type="project" value="InterPro"/>
</dbReference>
<keyword evidence="8" id="KW-0472">Membrane</keyword>
<keyword evidence="4" id="KW-0812">Transmembrane</keyword>
<sequence length="306" mass="34173">MATFSNDPFERLFGVLSRDGRLLKGDGMAAHLRGDAGNQDAVQRVGIYRTFPQKLFSTSSEEKVACAQVAEVDARPDGGGGGACGLFSTTVKHSRRRRRWRRGCGGASRKMGAAVRGKRMELMPFRAPRERRPSTHSKFDEHRLRSLLTLPSNAMVIQRPSVSLAASSSPEQVGRDIFCLRLEKKPSSQKLYDKSLRWQHQRFRLYGITQRALKPWGISIANVADFAKPPEKISYPQQVAVTCTGLIWSRYSTVITPKNWNLFSVNVAMAGTGIYQLARKIRMSSLLSQAQGHKTLGRSDVLYVFV</sequence>
<dbReference type="GO" id="GO:0005743">
    <property type="term" value="C:mitochondrial inner membrane"/>
    <property type="evidence" value="ECO:0007669"/>
    <property type="project" value="UniProtKB-SubCell"/>
</dbReference>